<dbReference type="Pfam" id="PF02879">
    <property type="entry name" value="PGM_PMM_II"/>
    <property type="match status" value="1"/>
</dbReference>
<evidence type="ECO:0000256" key="8">
    <source>
        <dbReference type="ARBA" id="ARBA00022842"/>
    </source>
</evidence>
<dbReference type="InterPro" id="IPR016066">
    <property type="entry name" value="A-D-PHexomutase_CS"/>
</dbReference>
<organism evidence="17 18">
    <name type="scientific">Apophysomyces ossiformis</name>
    <dbReference type="NCBI Taxonomy" id="679940"/>
    <lineage>
        <taxon>Eukaryota</taxon>
        <taxon>Fungi</taxon>
        <taxon>Fungi incertae sedis</taxon>
        <taxon>Mucoromycota</taxon>
        <taxon>Mucoromycotina</taxon>
        <taxon>Mucoromycetes</taxon>
        <taxon>Mucorales</taxon>
        <taxon>Mucorineae</taxon>
        <taxon>Mucoraceae</taxon>
        <taxon>Apophysomyces</taxon>
    </lineage>
</organism>
<dbReference type="InterPro" id="IPR045244">
    <property type="entry name" value="PGM"/>
</dbReference>
<evidence type="ECO:0000256" key="12">
    <source>
        <dbReference type="ARBA" id="ARBA00049409"/>
    </source>
</evidence>
<dbReference type="Gene3D" id="3.30.310.50">
    <property type="entry name" value="Alpha-D-phosphohexomutase, C-terminal domain"/>
    <property type="match status" value="1"/>
</dbReference>
<evidence type="ECO:0000256" key="3">
    <source>
        <dbReference type="ARBA" id="ARBA00010231"/>
    </source>
</evidence>
<dbReference type="InterPro" id="IPR005845">
    <property type="entry name" value="A-D-PHexomutase_a/b/a-II"/>
</dbReference>
<comment type="similarity">
    <text evidence="3 13">Belongs to the phosphohexose mutase family.</text>
</comment>
<name>A0A8H7BTB7_9FUNG</name>
<dbReference type="InterPro" id="IPR005844">
    <property type="entry name" value="A-D-PHexomutase_a/b/a-I"/>
</dbReference>
<dbReference type="Pfam" id="PF24947">
    <property type="entry name" value="PGM1_C_vert_fung"/>
    <property type="match status" value="1"/>
</dbReference>
<dbReference type="PROSITE" id="PS00710">
    <property type="entry name" value="PGM_PMM"/>
    <property type="match status" value="1"/>
</dbReference>
<comment type="catalytic activity">
    <reaction evidence="1">
        <text>alpha-D-glucose 1-phosphate = alpha-D-glucose 6-phosphate</text>
        <dbReference type="Rhea" id="RHEA:23536"/>
        <dbReference type="ChEBI" id="CHEBI:58225"/>
        <dbReference type="ChEBI" id="CHEBI:58601"/>
        <dbReference type="EC" id="5.4.2.2"/>
    </reaction>
</comment>
<dbReference type="GO" id="GO:0000287">
    <property type="term" value="F:magnesium ion binding"/>
    <property type="evidence" value="ECO:0007669"/>
    <property type="project" value="InterPro"/>
</dbReference>
<dbReference type="AlphaFoldDB" id="A0A8H7BTB7"/>
<feature type="domain" description="Alpha-D-phosphohexomutase alpha/beta/alpha" evidence="16">
    <location>
        <begin position="300"/>
        <end position="411"/>
    </location>
</feature>
<dbReference type="InterPro" id="IPR005841">
    <property type="entry name" value="Alpha-D-phosphohexomutase_SF"/>
</dbReference>
<dbReference type="Pfam" id="PF02878">
    <property type="entry name" value="PGM_PMM_I"/>
    <property type="match status" value="1"/>
</dbReference>
<dbReference type="FunFam" id="3.40.120.10:FF:000004">
    <property type="entry name" value="Phosphoglucomutase 5"/>
    <property type="match status" value="1"/>
</dbReference>
<dbReference type="SUPFAM" id="SSF55957">
    <property type="entry name" value="Phosphoglucomutase, C-terminal domain"/>
    <property type="match status" value="1"/>
</dbReference>
<evidence type="ECO:0000256" key="2">
    <source>
        <dbReference type="ARBA" id="ARBA00001946"/>
    </source>
</evidence>
<keyword evidence="5" id="KW-0313">Glucose metabolism</keyword>
<dbReference type="NCBIfam" id="NF005737">
    <property type="entry name" value="PRK07564.1-1"/>
    <property type="match status" value="1"/>
</dbReference>
<reference evidence="17" key="1">
    <citation type="submission" date="2020-01" db="EMBL/GenBank/DDBJ databases">
        <title>Genome Sequencing of Three Apophysomyces-Like Fungal Strains Confirms a Novel Fungal Genus in the Mucoromycota with divergent Burkholderia-like Endosymbiotic Bacteria.</title>
        <authorList>
            <person name="Stajich J.E."/>
            <person name="Macias A.M."/>
            <person name="Carter-House D."/>
            <person name="Lovett B."/>
            <person name="Kasson L.R."/>
            <person name="Berry K."/>
            <person name="Grigoriev I."/>
            <person name="Chang Y."/>
            <person name="Spatafora J."/>
            <person name="Kasson M.T."/>
        </authorList>
    </citation>
    <scope>NUCLEOTIDE SEQUENCE</scope>
    <source>
        <strain evidence="17">NRRL A-21654</strain>
    </source>
</reference>
<accession>A0A8H7BTB7</accession>
<keyword evidence="9" id="KW-0413">Isomerase</keyword>
<dbReference type="PANTHER" id="PTHR22573:SF2">
    <property type="entry name" value="PHOSPHOGLUCOMUTASE"/>
    <property type="match status" value="1"/>
</dbReference>
<dbReference type="EC" id="5.4.2.2" evidence="4"/>
<evidence type="ECO:0000256" key="11">
    <source>
        <dbReference type="ARBA" id="ARBA00049318"/>
    </source>
</evidence>
<keyword evidence="18" id="KW-1185">Reference proteome</keyword>
<keyword evidence="6" id="KW-0597">Phosphoprotein</keyword>
<dbReference type="Proteomes" id="UP000605846">
    <property type="component" value="Unassembled WGS sequence"/>
</dbReference>
<keyword evidence="10" id="KW-0119">Carbohydrate metabolism</keyword>
<evidence type="ECO:0000256" key="13">
    <source>
        <dbReference type="RuleBase" id="RU004326"/>
    </source>
</evidence>
<comment type="catalytic activity">
    <reaction evidence="11">
        <text>alpha-D-glucose 1,6-bisphosphate + L-seryl-[protein] = O-phospho-L-seryl-[protein] + alpha-D-glucose 6-phosphate</text>
        <dbReference type="Rhea" id="RHEA:68752"/>
        <dbReference type="Rhea" id="RHEA-COMP:9863"/>
        <dbReference type="Rhea" id="RHEA-COMP:11604"/>
        <dbReference type="ChEBI" id="CHEBI:29999"/>
        <dbReference type="ChEBI" id="CHEBI:58225"/>
        <dbReference type="ChEBI" id="CHEBI:58392"/>
        <dbReference type="ChEBI" id="CHEBI:83421"/>
    </reaction>
</comment>
<feature type="domain" description="Alpha-D-phosphohexomutase alpha/beta/alpha" evidence="15">
    <location>
        <begin position="186"/>
        <end position="289"/>
    </location>
</feature>
<evidence type="ECO:0000313" key="17">
    <source>
        <dbReference type="EMBL" id="KAF7727045.1"/>
    </source>
</evidence>
<comment type="catalytic activity">
    <reaction evidence="12">
        <text>O-phospho-L-seryl-[protein] + alpha-D-glucose 1-phosphate = alpha-D-glucose 1,6-bisphosphate + L-seryl-[protein]</text>
        <dbReference type="Rhea" id="RHEA:68748"/>
        <dbReference type="Rhea" id="RHEA-COMP:9863"/>
        <dbReference type="Rhea" id="RHEA-COMP:11604"/>
        <dbReference type="ChEBI" id="CHEBI:29999"/>
        <dbReference type="ChEBI" id="CHEBI:58392"/>
        <dbReference type="ChEBI" id="CHEBI:58601"/>
        <dbReference type="ChEBI" id="CHEBI:83421"/>
    </reaction>
</comment>
<evidence type="ECO:0000256" key="7">
    <source>
        <dbReference type="ARBA" id="ARBA00022723"/>
    </source>
</evidence>
<sequence length="555" mass="60897">MVTINTIPTKPFDGQKPGTSGLRKRVKVFQQPNYTENFIQAILEAIPDGGAKGATLVVGGDGRYYLDQVLQIIVKLSAAAGVAKLVVARHGILSTPAASHLIRKMGATGGILLTASHNPGGPENDFGIKYNISNGGPAPENVTNKIYEVTKTIQQLRIADVPDVDFSALGTQKVGDMEIEVIDGVDAYVQYMKSIFDFNAIQQFLKSNEFKVLFDGMNGVTGPYGYRLFVEELGLLESSVMRCKPLPDFGGAHPDPNLTYARDLVERVARENYDFGAASDGDGDRNMIIGKNAFVTPSDSVAVIAHYAKEAIPYFKKNGVHGLARSMPTSQALDLVAKKQRLEFFEVPTGWKFFGNLMDAGRCSICGEESFGTGSDHVREKDGVWAILAWLSIIAYVNQKNPGTGVQDILQTHYQIYGRNFFSRYDYEEVDGKGADDMVARLRDLIDKNELVDKTFGDFTIAQADDFAYNDPIDGSVSKMQGIRLIFKDGSRIVTRLSGTGSQGATIRLYVEKYSDNPAEYTKDTQQALKPLIDVALELTQLEKFTGRKEPTVIT</sequence>
<dbReference type="InterPro" id="IPR016055">
    <property type="entry name" value="A-D-PHexomutase_a/b/a-I/II/III"/>
</dbReference>
<dbReference type="Gene3D" id="3.40.120.10">
    <property type="entry name" value="Alpha-D-Glucose-1,6-Bisphosphate, subunit A, domain 3"/>
    <property type="match status" value="3"/>
</dbReference>
<comment type="cofactor">
    <cofactor evidence="2">
        <name>Mg(2+)</name>
        <dbReference type="ChEBI" id="CHEBI:18420"/>
    </cofactor>
</comment>
<dbReference type="PANTHER" id="PTHR22573">
    <property type="entry name" value="PHOSPHOHEXOMUTASE FAMILY MEMBER"/>
    <property type="match status" value="1"/>
</dbReference>
<evidence type="ECO:0000256" key="6">
    <source>
        <dbReference type="ARBA" id="ARBA00022553"/>
    </source>
</evidence>
<dbReference type="InterPro" id="IPR036900">
    <property type="entry name" value="A-D-PHexomutase_C_sf"/>
</dbReference>
<dbReference type="Pfam" id="PF02880">
    <property type="entry name" value="PGM_PMM_III"/>
    <property type="match status" value="1"/>
</dbReference>
<evidence type="ECO:0000256" key="4">
    <source>
        <dbReference type="ARBA" id="ARBA00012728"/>
    </source>
</evidence>
<dbReference type="SUPFAM" id="SSF53738">
    <property type="entry name" value="Phosphoglucomutase, first 3 domains"/>
    <property type="match status" value="3"/>
</dbReference>
<gene>
    <name evidence="17" type="primary">PGM2</name>
    <name evidence="17" type="ORF">EC973_008092</name>
</gene>
<evidence type="ECO:0000256" key="5">
    <source>
        <dbReference type="ARBA" id="ARBA00022526"/>
    </source>
</evidence>
<feature type="domain" description="Alpha-D-phosphohexomutase alpha/beta/alpha" evidence="14">
    <location>
        <begin position="15"/>
        <end position="155"/>
    </location>
</feature>
<protein>
    <recommendedName>
        <fullName evidence="4">phosphoglucomutase (alpha-D-glucose-1,6-bisphosphate-dependent)</fullName>
        <ecNumber evidence="4">5.4.2.2</ecNumber>
    </recommendedName>
</protein>
<comment type="caution">
    <text evidence="17">The sequence shown here is derived from an EMBL/GenBank/DDBJ whole genome shotgun (WGS) entry which is preliminary data.</text>
</comment>
<evidence type="ECO:0000256" key="1">
    <source>
        <dbReference type="ARBA" id="ARBA00000443"/>
    </source>
</evidence>
<dbReference type="GO" id="GO:0005829">
    <property type="term" value="C:cytosol"/>
    <property type="evidence" value="ECO:0007669"/>
    <property type="project" value="TreeGrafter"/>
</dbReference>
<keyword evidence="8 13" id="KW-0460">Magnesium</keyword>
<evidence type="ECO:0000256" key="9">
    <source>
        <dbReference type="ARBA" id="ARBA00023235"/>
    </source>
</evidence>
<evidence type="ECO:0000259" key="16">
    <source>
        <dbReference type="Pfam" id="PF02880"/>
    </source>
</evidence>
<evidence type="ECO:0000259" key="15">
    <source>
        <dbReference type="Pfam" id="PF02879"/>
    </source>
</evidence>
<evidence type="ECO:0000256" key="10">
    <source>
        <dbReference type="ARBA" id="ARBA00023277"/>
    </source>
</evidence>
<evidence type="ECO:0000313" key="18">
    <source>
        <dbReference type="Proteomes" id="UP000605846"/>
    </source>
</evidence>
<dbReference type="FunFam" id="3.30.310.50:FF:000002">
    <property type="entry name" value="Phosphoglucomutase 5"/>
    <property type="match status" value="1"/>
</dbReference>
<dbReference type="FunFam" id="3.40.120.10:FF:000005">
    <property type="entry name" value="Phosphoglucomutase 5"/>
    <property type="match status" value="1"/>
</dbReference>
<evidence type="ECO:0000259" key="14">
    <source>
        <dbReference type="Pfam" id="PF02878"/>
    </source>
</evidence>
<proteinExistence type="inferred from homology"/>
<dbReference type="InterPro" id="IPR005846">
    <property type="entry name" value="A-D-PHexomutase_a/b/a-III"/>
</dbReference>
<dbReference type="GO" id="GO:0004614">
    <property type="term" value="F:phosphoglucomutase activity"/>
    <property type="evidence" value="ECO:0007669"/>
    <property type="project" value="UniProtKB-EC"/>
</dbReference>
<dbReference type="EMBL" id="JABAYA010000066">
    <property type="protein sequence ID" value="KAF7727045.1"/>
    <property type="molecule type" value="Genomic_DNA"/>
</dbReference>
<dbReference type="FunFam" id="3.40.120.10:FF:000009">
    <property type="entry name" value="Phosphoglucomutase, cytoplasmic 1"/>
    <property type="match status" value="1"/>
</dbReference>
<dbReference type="PRINTS" id="PR00509">
    <property type="entry name" value="PGMPMM"/>
</dbReference>
<dbReference type="CDD" id="cd03085">
    <property type="entry name" value="PGM1"/>
    <property type="match status" value="1"/>
</dbReference>
<dbReference type="OrthoDB" id="2291at2759"/>
<keyword evidence="7 13" id="KW-0479">Metal-binding</keyword>
<dbReference type="GO" id="GO:0006006">
    <property type="term" value="P:glucose metabolic process"/>
    <property type="evidence" value="ECO:0007669"/>
    <property type="project" value="UniProtKB-KW"/>
</dbReference>